<feature type="domain" description="Bacterial sugar transferase" evidence="8">
    <location>
        <begin position="275"/>
        <end position="458"/>
    </location>
</feature>
<dbReference type="GO" id="GO:0009242">
    <property type="term" value="P:colanic acid biosynthetic process"/>
    <property type="evidence" value="ECO:0007669"/>
    <property type="project" value="TreeGrafter"/>
</dbReference>
<evidence type="ECO:0000256" key="5">
    <source>
        <dbReference type="ARBA" id="ARBA00022989"/>
    </source>
</evidence>
<accession>K0NGX8</accession>
<keyword evidence="5 7" id="KW-1133">Transmembrane helix</keyword>
<dbReference type="InterPro" id="IPR017475">
    <property type="entry name" value="EPS_sugar_tfrase"/>
</dbReference>
<dbReference type="GO" id="GO:0016020">
    <property type="term" value="C:membrane"/>
    <property type="evidence" value="ECO:0007669"/>
    <property type="project" value="UniProtKB-SubCell"/>
</dbReference>
<dbReference type="InterPro" id="IPR003362">
    <property type="entry name" value="Bact_transf"/>
</dbReference>
<name>K0NGX8_DESTT</name>
<keyword evidence="4 7" id="KW-0812">Transmembrane</keyword>
<feature type="transmembrane region" description="Helical" evidence="7">
    <location>
        <begin position="41"/>
        <end position="62"/>
    </location>
</feature>
<feature type="transmembrane region" description="Helical" evidence="7">
    <location>
        <begin position="111"/>
        <end position="129"/>
    </location>
</feature>
<feature type="transmembrane region" description="Helical" evidence="7">
    <location>
        <begin position="12"/>
        <end position="35"/>
    </location>
</feature>
<evidence type="ECO:0000313" key="10">
    <source>
        <dbReference type="Proteomes" id="UP000007347"/>
    </source>
</evidence>
<dbReference type="RefSeq" id="WP_014957808.1">
    <property type="nucleotide sequence ID" value="NC_018645.1"/>
</dbReference>
<gene>
    <name evidence="9" type="primary">epsB</name>
    <name evidence="9" type="ordered locus">TOL2_C23350</name>
</gene>
<dbReference type="HOGENOM" id="CLU_024920_0_0_7"/>
<dbReference type="Proteomes" id="UP000007347">
    <property type="component" value="Chromosome"/>
</dbReference>
<dbReference type="GO" id="GO:0089702">
    <property type="term" value="F:undecaprenyl-phosphate glucose phosphotransferase activity"/>
    <property type="evidence" value="ECO:0007669"/>
    <property type="project" value="TreeGrafter"/>
</dbReference>
<evidence type="ECO:0000256" key="6">
    <source>
        <dbReference type="ARBA" id="ARBA00023136"/>
    </source>
</evidence>
<dbReference type="AlphaFoldDB" id="K0NGX8"/>
<feature type="transmembrane region" description="Helical" evidence="7">
    <location>
        <begin position="280"/>
        <end position="301"/>
    </location>
</feature>
<comment type="similarity">
    <text evidence="2">Belongs to the bacterial sugar transferase family.</text>
</comment>
<dbReference type="OrthoDB" id="9808602at2"/>
<dbReference type="STRING" id="651182.TOL2_C23350"/>
<dbReference type="EMBL" id="FO203503">
    <property type="protein sequence ID" value="CCK80496.1"/>
    <property type="molecule type" value="Genomic_DNA"/>
</dbReference>
<protein>
    <submittedName>
        <fullName evidence="9">EpsB: sugar transferase, PEPCTERM system associated</fullName>
    </submittedName>
</protein>
<keyword evidence="6 7" id="KW-0472">Membrane</keyword>
<evidence type="ECO:0000256" key="7">
    <source>
        <dbReference type="SAM" id="Phobius"/>
    </source>
</evidence>
<comment type="subcellular location">
    <subcellularLocation>
        <location evidence="1">Membrane</location>
        <topology evidence="1">Multi-pass membrane protein</topology>
    </subcellularLocation>
</comment>
<dbReference type="PATRIC" id="fig|651182.5.peg.2761"/>
<dbReference type="InterPro" id="IPR017464">
    <property type="entry name" value="Sugar_tfrase_EpsB_2"/>
</dbReference>
<reference evidence="9 10" key="1">
    <citation type="journal article" date="2013" name="Environ. Microbiol.">
        <title>Complete genome, catabolic sub-proteomes and key-metabolites of Desulfobacula toluolica Tol2, a marine, aromatic compound-degrading, sulfate-reducing bacterium.</title>
        <authorList>
            <person name="Wohlbrand L."/>
            <person name="Jacob J.H."/>
            <person name="Kube M."/>
            <person name="Mussmann M."/>
            <person name="Jarling R."/>
            <person name="Beck A."/>
            <person name="Amann R."/>
            <person name="Wilkes H."/>
            <person name="Reinhardt R."/>
            <person name="Rabus R."/>
        </authorList>
    </citation>
    <scope>NUCLEOTIDE SEQUENCE [LARGE SCALE GENOMIC DNA]</scope>
    <source>
        <strain evidence="10">DSM 7467 / Tol2</strain>
    </source>
</reference>
<keyword evidence="3 9" id="KW-0808">Transferase</keyword>
<evidence type="ECO:0000256" key="4">
    <source>
        <dbReference type="ARBA" id="ARBA00022692"/>
    </source>
</evidence>
<feature type="transmembrane region" description="Helical" evidence="7">
    <location>
        <begin position="83"/>
        <end position="105"/>
    </location>
</feature>
<dbReference type="KEGG" id="dto:TOL2_C23350"/>
<evidence type="ECO:0000259" key="8">
    <source>
        <dbReference type="Pfam" id="PF02397"/>
    </source>
</evidence>
<sequence length="464" mass="53455">MLRVLKQYFPIRNIIFSILEGFVIFGSILLSTILLTSSFSYPFNLLIVLRILLITFICQVCLYYNDLYDFDVSSSLTETSIRLLQALGITSIALAFIYYIFPLAIVDQKVFILSIFFLLIFIIGWRFLYIQILNKGVFNEYIMILGSSRLATDIFKKIFNTLDCGYTVSIMIPESKNERYLIDLPDTVNVQNEIGNLYRIASEMGINKVVVALKEKRTSFPIDELIKCRTSGIKVIEGSTFYEMLTGKVLVTQINPSWLIFSDGFRKSKLKIILKRIEDIILSLILLIFFSPLLVLAAILIKLDSKGPVFFSQDRVGLDKKEYMMHKFRSMLKNAEKSTGPVWAQNNDTRITKVGKVIRKFRIDEFPQLWDVLIGNMSLVGPRPERKYFTDELEKQIPFYSQRFNVKPGVTGWAQVSYTYGATVDDAIEKLNYDLFYIKNMSLTLDMIIILRTIKTVLFGRGAR</sequence>
<dbReference type="Pfam" id="PF02397">
    <property type="entry name" value="Bac_transf"/>
    <property type="match status" value="1"/>
</dbReference>
<proteinExistence type="inferred from homology"/>
<dbReference type="NCBIfam" id="TIGR03013">
    <property type="entry name" value="EpsB_2"/>
    <property type="match status" value="1"/>
</dbReference>
<dbReference type="PANTHER" id="PTHR30576">
    <property type="entry name" value="COLANIC BIOSYNTHESIS UDP-GLUCOSE LIPID CARRIER TRANSFERASE"/>
    <property type="match status" value="1"/>
</dbReference>
<dbReference type="PANTHER" id="PTHR30576:SF21">
    <property type="entry name" value="UDP-GLUCOSE:UNDECAPRENYL-PHOSPHATE GLUCOSE-1-PHOSPHATE TRANSFERASE"/>
    <property type="match status" value="1"/>
</dbReference>
<evidence type="ECO:0000313" key="9">
    <source>
        <dbReference type="EMBL" id="CCK80496.1"/>
    </source>
</evidence>
<keyword evidence="10" id="KW-1185">Reference proteome</keyword>
<dbReference type="NCBIfam" id="TIGR03025">
    <property type="entry name" value="EPS_sugtrans"/>
    <property type="match status" value="1"/>
</dbReference>
<evidence type="ECO:0000256" key="1">
    <source>
        <dbReference type="ARBA" id="ARBA00004141"/>
    </source>
</evidence>
<evidence type="ECO:0000256" key="3">
    <source>
        <dbReference type="ARBA" id="ARBA00022679"/>
    </source>
</evidence>
<organism evidence="9 10">
    <name type="scientific">Desulfobacula toluolica (strain DSM 7467 / Tol2)</name>
    <dbReference type="NCBI Taxonomy" id="651182"/>
    <lineage>
        <taxon>Bacteria</taxon>
        <taxon>Pseudomonadati</taxon>
        <taxon>Thermodesulfobacteriota</taxon>
        <taxon>Desulfobacteria</taxon>
        <taxon>Desulfobacterales</taxon>
        <taxon>Desulfobacteraceae</taxon>
        <taxon>Desulfobacula</taxon>
    </lineage>
</organism>
<evidence type="ECO:0000256" key="2">
    <source>
        <dbReference type="ARBA" id="ARBA00006464"/>
    </source>
</evidence>